<reference evidence="2" key="1">
    <citation type="submission" date="2016-10" db="EMBL/GenBank/DDBJ databases">
        <authorList>
            <person name="Varghese N."/>
            <person name="Submissions S."/>
        </authorList>
    </citation>
    <scope>NUCLEOTIDE SEQUENCE [LARGE SCALE GENOMIC DNA]</scope>
    <source>
        <strain evidence="2">CGMCC 4.3516</strain>
    </source>
</reference>
<evidence type="ECO:0000313" key="2">
    <source>
        <dbReference type="Proteomes" id="UP000198949"/>
    </source>
</evidence>
<evidence type="ECO:0000313" key="1">
    <source>
        <dbReference type="EMBL" id="SDD85728.1"/>
    </source>
</evidence>
<keyword evidence="2" id="KW-1185">Reference proteome</keyword>
<organism evidence="1 2">
    <name type="scientific">Glycomyces harbinensis</name>
    <dbReference type="NCBI Taxonomy" id="58114"/>
    <lineage>
        <taxon>Bacteria</taxon>
        <taxon>Bacillati</taxon>
        <taxon>Actinomycetota</taxon>
        <taxon>Actinomycetes</taxon>
        <taxon>Glycomycetales</taxon>
        <taxon>Glycomycetaceae</taxon>
        <taxon>Glycomyces</taxon>
    </lineage>
</organism>
<proteinExistence type="predicted"/>
<dbReference type="Proteomes" id="UP000198949">
    <property type="component" value="Unassembled WGS sequence"/>
</dbReference>
<dbReference type="EMBL" id="FNAD01000008">
    <property type="protein sequence ID" value="SDD85728.1"/>
    <property type="molecule type" value="Genomic_DNA"/>
</dbReference>
<name>A0A1G6Y5Q3_9ACTN</name>
<gene>
    <name evidence="1" type="ORF">SAMN05216270_108151</name>
</gene>
<protein>
    <submittedName>
        <fullName evidence="1">Uncharacterized protein</fullName>
    </submittedName>
</protein>
<dbReference type="RefSeq" id="WP_143014913.1">
    <property type="nucleotide sequence ID" value="NZ_FNAD01000008.1"/>
</dbReference>
<accession>A0A1G6Y5Q3</accession>
<dbReference type="STRING" id="58114.SAMN05216270_108151"/>
<sequence>MAKKKQKRKPDPPRFLLLAQTASGSWPHPVEVSLHPAGADSIVGFSIGPHAANVGGRVPLSSVLDGTGTGLNPNFAEEFDAAELHWLVPFLVRLHAGEDVEADIESAYRERHGTWPASRP</sequence>
<dbReference type="AlphaFoldDB" id="A0A1G6Y5Q3"/>
<dbReference type="OrthoDB" id="3633096at2"/>